<keyword evidence="2" id="KW-0805">Transcription regulation</keyword>
<dbReference type="AlphaFoldDB" id="A0A1H7BWM9"/>
<keyword evidence="4" id="KW-0804">Transcription</keyword>
<feature type="domain" description="HTH lysR-type" evidence="5">
    <location>
        <begin position="1"/>
        <end position="58"/>
    </location>
</feature>
<dbReference type="Gene3D" id="3.40.190.290">
    <property type="match status" value="1"/>
</dbReference>
<dbReference type="InterPro" id="IPR005119">
    <property type="entry name" value="LysR_subst-bd"/>
</dbReference>
<keyword evidence="7" id="KW-1185">Reference proteome</keyword>
<evidence type="ECO:0000259" key="5">
    <source>
        <dbReference type="PROSITE" id="PS50931"/>
    </source>
</evidence>
<dbReference type="GO" id="GO:0003700">
    <property type="term" value="F:DNA-binding transcription factor activity"/>
    <property type="evidence" value="ECO:0007669"/>
    <property type="project" value="InterPro"/>
</dbReference>
<comment type="similarity">
    <text evidence="1">Belongs to the LysR transcriptional regulatory family.</text>
</comment>
<evidence type="ECO:0000256" key="3">
    <source>
        <dbReference type="ARBA" id="ARBA00023125"/>
    </source>
</evidence>
<dbReference type="InterPro" id="IPR036388">
    <property type="entry name" value="WH-like_DNA-bd_sf"/>
</dbReference>
<dbReference type="Proteomes" id="UP000199662">
    <property type="component" value="Unassembled WGS sequence"/>
</dbReference>
<reference evidence="6 7" key="1">
    <citation type="submission" date="2016-10" db="EMBL/GenBank/DDBJ databases">
        <authorList>
            <person name="de Groot N.N."/>
        </authorList>
    </citation>
    <scope>NUCLEOTIDE SEQUENCE [LARGE SCALE GENOMIC DNA]</scope>
    <source>
        <strain evidence="6 7">DSM 2179</strain>
    </source>
</reference>
<dbReference type="SUPFAM" id="SSF46785">
    <property type="entry name" value="Winged helix' DNA-binding domain"/>
    <property type="match status" value="1"/>
</dbReference>
<accession>A0A1H7BWM9</accession>
<dbReference type="InterPro" id="IPR000847">
    <property type="entry name" value="LysR_HTH_N"/>
</dbReference>
<dbReference type="PANTHER" id="PTHR30126">
    <property type="entry name" value="HTH-TYPE TRANSCRIPTIONAL REGULATOR"/>
    <property type="match status" value="1"/>
</dbReference>
<evidence type="ECO:0000313" key="7">
    <source>
        <dbReference type="Proteomes" id="UP000199662"/>
    </source>
</evidence>
<proteinExistence type="inferred from homology"/>
<evidence type="ECO:0000256" key="4">
    <source>
        <dbReference type="ARBA" id="ARBA00023163"/>
    </source>
</evidence>
<dbReference type="FunFam" id="1.10.10.10:FF:000001">
    <property type="entry name" value="LysR family transcriptional regulator"/>
    <property type="match status" value="1"/>
</dbReference>
<dbReference type="EMBL" id="FNZK01000018">
    <property type="protein sequence ID" value="SEJ81979.1"/>
    <property type="molecule type" value="Genomic_DNA"/>
</dbReference>
<dbReference type="PANTHER" id="PTHR30126:SF93">
    <property type="entry name" value="HTH LYSR-TYPE DOMAIN-CONTAINING PROTEIN"/>
    <property type="match status" value="1"/>
</dbReference>
<name>A0A1H7BWM9_9FIRM</name>
<keyword evidence="3 6" id="KW-0238">DNA-binding</keyword>
<evidence type="ECO:0000256" key="1">
    <source>
        <dbReference type="ARBA" id="ARBA00009437"/>
    </source>
</evidence>
<dbReference type="RefSeq" id="WP_091833892.1">
    <property type="nucleotide sequence ID" value="NZ_FNZK01000018.1"/>
</dbReference>
<dbReference type="SUPFAM" id="SSF53850">
    <property type="entry name" value="Periplasmic binding protein-like II"/>
    <property type="match status" value="1"/>
</dbReference>
<dbReference type="Gene3D" id="1.10.10.10">
    <property type="entry name" value="Winged helix-like DNA-binding domain superfamily/Winged helix DNA-binding domain"/>
    <property type="match status" value="1"/>
</dbReference>
<dbReference type="PROSITE" id="PS50931">
    <property type="entry name" value="HTH_LYSR"/>
    <property type="match status" value="1"/>
</dbReference>
<organism evidence="6 7">
    <name type="scientific">Propionispira arboris</name>
    <dbReference type="NCBI Taxonomy" id="84035"/>
    <lineage>
        <taxon>Bacteria</taxon>
        <taxon>Bacillati</taxon>
        <taxon>Bacillota</taxon>
        <taxon>Negativicutes</taxon>
        <taxon>Selenomonadales</taxon>
        <taxon>Selenomonadaceae</taxon>
        <taxon>Propionispira</taxon>
    </lineage>
</organism>
<dbReference type="Pfam" id="PF03466">
    <property type="entry name" value="LysR_substrate"/>
    <property type="match status" value="1"/>
</dbReference>
<evidence type="ECO:0000313" key="6">
    <source>
        <dbReference type="EMBL" id="SEJ81979.1"/>
    </source>
</evidence>
<gene>
    <name evidence="6" type="ORF">SAMN05660742_11844</name>
</gene>
<dbReference type="PRINTS" id="PR00039">
    <property type="entry name" value="HTHLYSR"/>
</dbReference>
<dbReference type="STRING" id="84035.SAMN05660742_11844"/>
<protein>
    <submittedName>
        <fullName evidence="6">DNA-binding transcriptional regulator, LysR family</fullName>
    </submittedName>
</protein>
<dbReference type="InterPro" id="IPR036390">
    <property type="entry name" value="WH_DNA-bd_sf"/>
</dbReference>
<sequence length="266" mass="30657">MEFNDLRIFRTVARLESITKAANELGYVQPNVSERIKVLENELGVSLLKRNNKGVRLLRAGEVLLLYSDKIMDILDDLKRNITSENEVYKIATTQSIAKTYIEEKLMKFKSYCSLYIEQNRSLEALLKSGDVDIIVTHSTISNPLFKRVGGYEETVLLFTEKNKKITALSDETFFINRDKSCPFRQISLAFASEHNIKISQLLEIDSYEMIKSMILVQRGIAFLPSRTHAKNLSTIPLKDTNRIKINFYIRHDSHKFVPDFLIQQG</sequence>
<evidence type="ECO:0000256" key="2">
    <source>
        <dbReference type="ARBA" id="ARBA00023015"/>
    </source>
</evidence>
<dbReference type="GO" id="GO:0000976">
    <property type="term" value="F:transcription cis-regulatory region binding"/>
    <property type="evidence" value="ECO:0007669"/>
    <property type="project" value="TreeGrafter"/>
</dbReference>
<dbReference type="Pfam" id="PF00126">
    <property type="entry name" value="HTH_1"/>
    <property type="match status" value="1"/>
</dbReference>
<dbReference type="CDD" id="cd05466">
    <property type="entry name" value="PBP2_LTTR_substrate"/>
    <property type="match status" value="1"/>
</dbReference>